<evidence type="ECO:0000256" key="1">
    <source>
        <dbReference type="ARBA" id="ARBA00004496"/>
    </source>
</evidence>
<dbReference type="InterPro" id="IPR001496">
    <property type="entry name" value="SOCS_box"/>
</dbReference>
<keyword evidence="2" id="KW-0963">Cytoplasm</keyword>
<dbReference type="PROSITE" id="PS50225">
    <property type="entry name" value="SOCS"/>
    <property type="match status" value="1"/>
</dbReference>
<dbReference type="Gene3D" id="2.60.120.920">
    <property type="match status" value="1"/>
</dbReference>
<dbReference type="WBParaSite" id="ACAC_0001342601-mRNA-1">
    <property type="protein sequence ID" value="ACAC_0001342601-mRNA-1"/>
    <property type="gene ID" value="ACAC_0001342601"/>
</dbReference>
<keyword evidence="5" id="KW-1185">Reference proteome</keyword>
<dbReference type="Gene3D" id="1.10.750.20">
    <property type="entry name" value="SOCS box"/>
    <property type="match status" value="1"/>
</dbReference>
<reference evidence="6" key="2">
    <citation type="submission" date="2017-02" db="UniProtKB">
        <authorList>
            <consortium name="WormBaseParasite"/>
        </authorList>
    </citation>
    <scope>IDENTIFICATION</scope>
</reference>
<dbReference type="GO" id="GO:0019005">
    <property type="term" value="C:SCF ubiquitin ligase complex"/>
    <property type="evidence" value="ECO:0007669"/>
    <property type="project" value="TreeGrafter"/>
</dbReference>
<dbReference type="InterPro" id="IPR013320">
    <property type="entry name" value="ConA-like_dom_sf"/>
</dbReference>
<dbReference type="Pfam" id="PF07525">
    <property type="entry name" value="SOCS_box"/>
    <property type="match status" value="1"/>
</dbReference>
<dbReference type="GO" id="GO:0035556">
    <property type="term" value="P:intracellular signal transduction"/>
    <property type="evidence" value="ECO:0007669"/>
    <property type="project" value="InterPro"/>
</dbReference>
<reference evidence="5" key="1">
    <citation type="submission" date="2012-09" db="EMBL/GenBank/DDBJ databases">
        <authorList>
            <person name="Martin A.A."/>
        </authorList>
    </citation>
    <scope>NUCLEOTIDE SEQUENCE</scope>
</reference>
<dbReference type="InterPro" id="IPR036036">
    <property type="entry name" value="SOCS_box-like_dom_sf"/>
</dbReference>
<evidence type="ECO:0000256" key="2">
    <source>
        <dbReference type="ARBA" id="ARBA00022490"/>
    </source>
</evidence>
<dbReference type="STRING" id="6313.A0A0K0DNT7"/>
<sequence>LDDMLRPAKFDFILGSQQLIGRQTQELHAWNPDDRSLNIFVKDDDCFTFHRHPVAQSTDCIRGKVSSRGECHHDSKNCASWQYPTGVPLRPAYIPIPDKFYCILDMDDGYMAFATDEHYLGVAFRNLQGRTLYPIVSAVWGHCEVTMKYLGGIERERPKFEPLPFSPILRNVVSPWTIFSPDEHSGISAEKSDDDKEKVGMPFDPTAPATSPRPLMDICRRAIRVEMGRHRLHRVDELRLPPPLKRFILYRK</sequence>
<dbReference type="PANTHER" id="PTHR12245">
    <property type="entry name" value="SPRY DOMAIN CONTAINING SOCS BOX PROTEIN"/>
    <property type="match status" value="1"/>
</dbReference>
<dbReference type="InterPro" id="IPR050672">
    <property type="entry name" value="FBXO45-Fsn/SPSB_families"/>
</dbReference>
<evidence type="ECO:0000313" key="5">
    <source>
        <dbReference type="Proteomes" id="UP000035642"/>
    </source>
</evidence>
<dbReference type="SMART" id="SM00969">
    <property type="entry name" value="SOCS_box"/>
    <property type="match status" value="1"/>
</dbReference>
<comment type="subcellular location">
    <subcellularLocation>
        <location evidence="1">Cytoplasm</location>
    </subcellularLocation>
</comment>
<dbReference type="GO" id="GO:0005737">
    <property type="term" value="C:cytoplasm"/>
    <property type="evidence" value="ECO:0007669"/>
    <property type="project" value="UniProtKB-SubCell"/>
</dbReference>
<organism evidence="5 6">
    <name type="scientific">Angiostrongylus cantonensis</name>
    <name type="common">Rat lungworm</name>
    <dbReference type="NCBI Taxonomy" id="6313"/>
    <lineage>
        <taxon>Eukaryota</taxon>
        <taxon>Metazoa</taxon>
        <taxon>Ecdysozoa</taxon>
        <taxon>Nematoda</taxon>
        <taxon>Chromadorea</taxon>
        <taxon>Rhabditida</taxon>
        <taxon>Rhabditina</taxon>
        <taxon>Rhabditomorpha</taxon>
        <taxon>Strongyloidea</taxon>
        <taxon>Metastrongylidae</taxon>
        <taxon>Angiostrongylus</taxon>
    </lineage>
</organism>
<feature type="domain" description="SOCS box" evidence="4">
    <location>
        <begin position="198"/>
        <end position="252"/>
    </location>
</feature>
<feature type="compositionally biased region" description="Basic and acidic residues" evidence="3">
    <location>
        <begin position="184"/>
        <end position="199"/>
    </location>
</feature>
<dbReference type="SUPFAM" id="SSF49899">
    <property type="entry name" value="Concanavalin A-like lectins/glucanases"/>
    <property type="match status" value="1"/>
</dbReference>
<dbReference type="Proteomes" id="UP000035642">
    <property type="component" value="Unassembled WGS sequence"/>
</dbReference>
<name>A0A0K0DNT7_ANGCA</name>
<accession>A0A0K0DNT7</accession>
<dbReference type="SUPFAM" id="SSF158235">
    <property type="entry name" value="SOCS box-like"/>
    <property type="match status" value="1"/>
</dbReference>
<proteinExistence type="predicted"/>
<dbReference type="GO" id="GO:0043161">
    <property type="term" value="P:proteasome-mediated ubiquitin-dependent protein catabolic process"/>
    <property type="evidence" value="ECO:0007669"/>
    <property type="project" value="TreeGrafter"/>
</dbReference>
<dbReference type="AlphaFoldDB" id="A0A0K0DNT7"/>
<dbReference type="InterPro" id="IPR043136">
    <property type="entry name" value="B30.2/SPRY_sf"/>
</dbReference>
<evidence type="ECO:0000259" key="4">
    <source>
        <dbReference type="PROSITE" id="PS50225"/>
    </source>
</evidence>
<dbReference type="InterPro" id="IPR003877">
    <property type="entry name" value="SPRY_dom"/>
</dbReference>
<feature type="region of interest" description="Disordered" evidence="3">
    <location>
        <begin position="184"/>
        <end position="213"/>
    </location>
</feature>
<evidence type="ECO:0000256" key="3">
    <source>
        <dbReference type="SAM" id="MobiDB-lite"/>
    </source>
</evidence>
<dbReference type="PANTHER" id="PTHR12245:SF11">
    <property type="entry name" value="PROTEIN GUSTAVUS"/>
    <property type="match status" value="1"/>
</dbReference>
<evidence type="ECO:0000313" key="6">
    <source>
        <dbReference type="WBParaSite" id="ACAC_0001342601-mRNA-1"/>
    </source>
</evidence>
<dbReference type="Pfam" id="PF00622">
    <property type="entry name" value="SPRY"/>
    <property type="match status" value="1"/>
</dbReference>
<protein>
    <submittedName>
        <fullName evidence="6">SOCS box domain-containing protein</fullName>
    </submittedName>
</protein>
<dbReference type="FunFam" id="1.10.750.20:FF:000001">
    <property type="entry name" value="Ankyrin repeat and SOCS box containing 1"/>
    <property type="match status" value="1"/>
</dbReference>